<dbReference type="Pfam" id="PF12697">
    <property type="entry name" value="Abhydrolase_6"/>
    <property type="match status" value="1"/>
</dbReference>
<dbReference type="InterPro" id="IPR029058">
    <property type="entry name" value="AB_hydrolase_fold"/>
</dbReference>
<feature type="domain" description="AB hydrolase-1" evidence="2">
    <location>
        <begin position="41"/>
        <end position="295"/>
    </location>
</feature>
<sequence length="320" mass="35010">MADNKPQRQFTIRLPDGNTLTGLQSITPGNPTPSSRTKTLLVAVHGGTYSSSYFAAHPIDSLFKVASSLSIPVISIDRPGYGGSTPLKDSNENDHSSGNTYIQRQGDYLARIILPSLWDQFRDGIGFDHIVVYGHGIGALISLICASIYSQLSTKPAYSLIGLAVVGAGDISTQPPSANISDVPTGFPFDVKDRLMFNYSEQKLVPEAVLELTAQLDNPADPAEIYDCTSQWPKYWRGYTEKITIPVYYLLGAADSMWYFDQSFLKDLPGSFSRLKENVSFWSELVPNAPHCVDLSFAALSTNLRILGWAMKAKTVADAL</sequence>
<evidence type="ECO:0000313" key="4">
    <source>
        <dbReference type="Proteomes" id="UP001583193"/>
    </source>
</evidence>
<dbReference type="Gene3D" id="3.40.50.1820">
    <property type="entry name" value="alpha/beta hydrolase"/>
    <property type="match status" value="1"/>
</dbReference>
<feature type="region of interest" description="Disordered" evidence="1">
    <location>
        <begin position="1"/>
        <end position="35"/>
    </location>
</feature>
<organism evidence="3 4">
    <name type="scientific">Paecilomyces lecythidis</name>
    <dbReference type="NCBI Taxonomy" id="3004212"/>
    <lineage>
        <taxon>Eukaryota</taxon>
        <taxon>Fungi</taxon>
        <taxon>Dikarya</taxon>
        <taxon>Ascomycota</taxon>
        <taxon>Pezizomycotina</taxon>
        <taxon>Eurotiomycetes</taxon>
        <taxon>Eurotiomycetidae</taxon>
        <taxon>Eurotiales</taxon>
        <taxon>Thermoascaceae</taxon>
        <taxon>Paecilomyces</taxon>
    </lineage>
</organism>
<gene>
    <name evidence="3" type="ORF">Plec18167_007054</name>
</gene>
<dbReference type="EMBL" id="JAVDPF010000027">
    <property type="protein sequence ID" value="KAL1871494.1"/>
    <property type="molecule type" value="Genomic_DNA"/>
</dbReference>
<comment type="caution">
    <text evidence="3">The sequence shown here is derived from an EMBL/GenBank/DDBJ whole genome shotgun (WGS) entry which is preliminary data.</text>
</comment>
<dbReference type="SUPFAM" id="SSF53474">
    <property type="entry name" value="alpha/beta-Hydrolases"/>
    <property type="match status" value="1"/>
</dbReference>
<keyword evidence="4" id="KW-1185">Reference proteome</keyword>
<evidence type="ECO:0000259" key="2">
    <source>
        <dbReference type="Pfam" id="PF12697"/>
    </source>
</evidence>
<reference evidence="3 4" key="1">
    <citation type="journal article" date="2024" name="IMA Fungus">
        <title>IMA Genome - F19 : A genome assembly and annotation guide to empower mycologists, including annotated draft genome sequences of Ceratocystis pirilliformis, Diaporthe australafricana, Fusarium ophioides, Paecilomyces lecythidis, and Sporothrix stenoceras.</title>
        <authorList>
            <person name="Aylward J."/>
            <person name="Wilson A.M."/>
            <person name="Visagie C.M."/>
            <person name="Spraker J."/>
            <person name="Barnes I."/>
            <person name="Buitendag C."/>
            <person name="Ceriani C."/>
            <person name="Del Mar Angel L."/>
            <person name="du Plessis D."/>
            <person name="Fuchs T."/>
            <person name="Gasser K."/>
            <person name="Kramer D."/>
            <person name="Li W."/>
            <person name="Munsamy K."/>
            <person name="Piso A."/>
            <person name="Price J.L."/>
            <person name="Sonnekus B."/>
            <person name="Thomas C."/>
            <person name="van der Nest A."/>
            <person name="van Dijk A."/>
            <person name="van Heerden A."/>
            <person name="van Vuuren N."/>
            <person name="Yilmaz N."/>
            <person name="Duong T.A."/>
            <person name="van der Merwe N.A."/>
            <person name="Wingfield M.J."/>
            <person name="Wingfield B.D."/>
        </authorList>
    </citation>
    <scope>NUCLEOTIDE SEQUENCE [LARGE SCALE GENOMIC DNA]</scope>
    <source>
        <strain evidence="3 4">CMW 18167</strain>
    </source>
</reference>
<dbReference type="Proteomes" id="UP001583193">
    <property type="component" value="Unassembled WGS sequence"/>
</dbReference>
<accession>A0ABR3X6E1</accession>
<name>A0ABR3X6E1_9EURO</name>
<proteinExistence type="predicted"/>
<evidence type="ECO:0000313" key="3">
    <source>
        <dbReference type="EMBL" id="KAL1871494.1"/>
    </source>
</evidence>
<protein>
    <recommendedName>
        <fullName evidence="2">AB hydrolase-1 domain-containing protein</fullName>
    </recommendedName>
</protein>
<evidence type="ECO:0000256" key="1">
    <source>
        <dbReference type="SAM" id="MobiDB-lite"/>
    </source>
</evidence>
<dbReference type="InterPro" id="IPR000073">
    <property type="entry name" value="AB_hydrolase_1"/>
</dbReference>
<feature type="compositionally biased region" description="Polar residues" evidence="1">
    <location>
        <begin position="18"/>
        <end position="35"/>
    </location>
</feature>